<name>A0AB33KNL3_9ACTN</name>
<dbReference type="InterPro" id="IPR000719">
    <property type="entry name" value="Prot_kinase_dom"/>
</dbReference>
<dbReference type="Pfam" id="PF00069">
    <property type="entry name" value="Pkinase"/>
    <property type="match status" value="1"/>
</dbReference>
<evidence type="ECO:0000256" key="2">
    <source>
        <dbReference type="ARBA" id="ARBA00022527"/>
    </source>
</evidence>
<dbReference type="InterPro" id="IPR017441">
    <property type="entry name" value="Protein_kinase_ATP_BS"/>
</dbReference>
<keyword evidence="6 7" id="KW-0067">ATP-binding</keyword>
<dbReference type="SMART" id="SM00220">
    <property type="entry name" value="S_TKc"/>
    <property type="match status" value="1"/>
</dbReference>
<dbReference type="AlphaFoldDB" id="A0AB33KNL3"/>
<dbReference type="CDD" id="cd14014">
    <property type="entry name" value="STKc_PknB_like"/>
    <property type="match status" value="1"/>
</dbReference>
<evidence type="ECO:0000313" key="10">
    <source>
        <dbReference type="EMBL" id="BFP55014.1"/>
    </source>
</evidence>
<protein>
    <recommendedName>
        <fullName evidence="1">non-specific serine/threonine protein kinase</fullName>
        <ecNumber evidence="1">2.7.11.1</ecNumber>
    </recommendedName>
</protein>
<sequence>MAMGGAVRRVIGDRFELLERLGAGGMGFVWRARDTELHREVALKEVRPLDPRIAESGSGEAAVLRERVLREARALARLRHPHVVTIHHIVTGHVTDFPWLVMELVPGGSLADRLEQGLLSPVEAARLGRGLLAGLGAAHAAGILHRDVKPANVLIREDGSPVLTDFGIAALGETSTLTATGALIGSPEYIAPERLRGEEGNPASDLWSLGMLLYVAIEGTHPLRRGTVLATLTAVLEVPVPAPTRAGPLASVLIALLDRDPGARPDAAQLDRLLAEVEAAEKVEAPKDAAPQGPGTTMDAGPEQARVRRSLPRSPGSAPPAPGYFDLPTRSAPAPGSGPGPAPADASPGKVQDAEESSDAGPGPSEADTVLPLRPRRFRPSKRLVRAAVALVLIGAGLAYLPDLLDEVKNRGGSAAGATPQKKESDVHLFTPEGIREVIAALQSEIGSTTVSSMSVSGSHVVVAAQRKDKPEVRHWYTYRDGKVEDDGPAGLTKKPDGIDLREFDWDLLPDLWHTAQTGLGIKNAERDRMGMDLLQPKVGVRLTLWVRDKYGNASMDVNNTGKIISRTPREPMQSGQ</sequence>
<keyword evidence="2" id="KW-0723">Serine/threonine-protein kinase</keyword>
<evidence type="ECO:0000256" key="7">
    <source>
        <dbReference type="PROSITE-ProRule" id="PRU10141"/>
    </source>
</evidence>
<dbReference type="InterPro" id="IPR008271">
    <property type="entry name" value="Ser/Thr_kinase_AS"/>
</dbReference>
<dbReference type="Gene3D" id="3.30.200.20">
    <property type="entry name" value="Phosphorylase Kinase, domain 1"/>
    <property type="match status" value="1"/>
</dbReference>
<gene>
    <name evidence="10" type="ORF">SCMC78_48210</name>
</gene>
<feature type="binding site" evidence="7">
    <location>
        <position position="44"/>
    </location>
    <ligand>
        <name>ATP</name>
        <dbReference type="ChEBI" id="CHEBI:30616"/>
    </ligand>
</feature>
<dbReference type="PANTHER" id="PTHR43289:SF6">
    <property type="entry name" value="SERINE_THREONINE-PROTEIN KINASE NEKL-3"/>
    <property type="match status" value="1"/>
</dbReference>
<dbReference type="GO" id="GO:0004674">
    <property type="term" value="F:protein serine/threonine kinase activity"/>
    <property type="evidence" value="ECO:0007669"/>
    <property type="project" value="UniProtKB-KW"/>
</dbReference>
<keyword evidence="3" id="KW-0808">Transferase</keyword>
<keyword evidence="5" id="KW-0418">Kinase</keyword>
<organism evidence="10">
    <name type="scientific">Streptomyces sp. CMC78</name>
    <dbReference type="NCBI Taxonomy" id="3231512"/>
    <lineage>
        <taxon>Bacteria</taxon>
        <taxon>Bacillati</taxon>
        <taxon>Actinomycetota</taxon>
        <taxon>Actinomycetes</taxon>
        <taxon>Kitasatosporales</taxon>
        <taxon>Streptomycetaceae</taxon>
        <taxon>Streptomyces</taxon>
    </lineage>
</organism>
<dbReference type="GO" id="GO:0005524">
    <property type="term" value="F:ATP binding"/>
    <property type="evidence" value="ECO:0007669"/>
    <property type="project" value="UniProtKB-UniRule"/>
</dbReference>
<dbReference type="EMBL" id="AP035884">
    <property type="protein sequence ID" value="BFP55014.1"/>
    <property type="molecule type" value="Genomic_DNA"/>
</dbReference>
<evidence type="ECO:0000256" key="5">
    <source>
        <dbReference type="ARBA" id="ARBA00022777"/>
    </source>
</evidence>
<evidence type="ECO:0000256" key="8">
    <source>
        <dbReference type="SAM" id="MobiDB-lite"/>
    </source>
</evidence>
<evidence type="ECO:0000256" key="4">
    <source>
        <dbReference type="ARBA" id="ARBA00022741"/>
    </source>
</evidence>
<proteinExistence type="predicted"/>
<evidence type="ECO:0000259" key="9">
    <source>
        <dbReference type="PROSITE" id="PS50011"/>
    </source>
</evidence>
<dbReference type="PROSITE" id="PS50011">
    <property type="entry name" value="PROTEIN_KINASE_DOM"/>
    <property type="match status" value="1"/>
</dbReference>
<dbReference type="PANTHER" id="PTHR43289">
    <property type="entry name" value="MITOGEN-ACTIVATED PROTEIN KINASE KINASE KINASE 20-RELATED"/>
    <property type="match status" value="1"/>
</dbReference>
<accession>A0AB33KNL3</accession>
<dbReference type="PROSITE" id="PS00108">
    <property type="entry name" value="PROTEIN_KINASE_ST"/>
    <property type="match status" value="1"/>
</dbReference>
<dbReference type="EC" id="2.7.11.1" evidence="1"/>
<dbReference type="Gene3D" id="1.10.510.10">
    <property type="entry name" value="Transferase(Phosphotransferase) domain 1"/>
    <property type="match status" value="1"/>
</dbReference>
<dbReference type="RefSeq" id="WP_408054235.1">
    <property type="nucleotide sequence ID" value="NZ_AP035884.1"/>
</dbReference>
<dbReference type="PROSITE" id="PS00107">
    <property type="entry name" value="PROTEIN_KINASE_ATP"/>
    <property type="match status" value="1"/>
</dbReference>
<dbReference type="InterPro" id="IPR011009">
    <property type="entry name" value="Kinase-like_dom_sf"/>
</dbReference>
<feature type="domain" description="Protein kinase" evidence="9">
    <location>
        <begin position="15"/>
        <end position="274"/>
    </location>
</feature>
<feature type="region of interest" description="Disordered" evidence="8">
    <location>
        <begin position="281"/>
        <end position="374"/>
    </location>
</feature>
<evidence type="ECO:0000256" key="6">
    <source>
        <dbReference type="ARBA" id="ARBA00022840"/>
    </source>
</evidence>
<keyword evidence="4 7" id="KW-0547">Nucleotide-binding</keyword>
<dbReference type="KEGG" id="stcm:SCMC78_48210"/>
<evidence type="ECO:0000256" key="3">
    <source>
        <dbReference type="ARBA" id="ARBA00022679"/>
    </source>
</evidence>
<evidence type="ECO:0000256" key="1">
    <source>
        <dbReference type="ARBA" id="ARBA00012513"/>
    </source>
</evidence>
<reference evidence="10" key="1">
    <citation type="submission" date="2024-07" db="EMBL/GenBank/DDBJ databases">
        <title>Complete genome sequences of cellulolytic bacteria, Kitasatospora sp. CMC57 and Streptomyces sp. CMC78, isolated from Japanese agricultural soil.</title>
        <authorList>
            <person name="Hashimoto T."/>
            <person name="Ito M."/>
            <person name="Iwamoto M."/>
            <person name="Fukahori D."/>
            <person name="Shoda T."/>
            <person name="Sakoda M."/>
            <person name="Morohoshi T."/>
            <person name="Mitsuboshi M."/>
            <person name="Nishizawa T."/>
        </authorList>
    </citation>
    <scope>NUCLEOTIDE SEQUENCE</scope>
    <source>
        <strain evidence="10">CMC78</strain>
    </source>
</reference>
<dbReference type="SUPFAM" id="SSF56112">
    <property type="entry name" value="Protein kinase-like (PK-like)"/>
    <property type="match status" value="1"/>
</dbReference>